<dbReference type="OrthoDB" id="510159at2759"/>
<feature type="compositionally biased region" description="Basic residues" evidence="1">
    <location>
        <begin position="31"/>
        <end position="41"/>
    </location>
</feature>
<feature type="region of interest" description="Disordered" evidence="1">
    <location>
        <begin position="1"/>
        <end position="58"/>
    </location>
</feature>
<keyword evidence="3" id="KW-1185">Reference proteome</keyword>
<dbReference type="AlphaFoldDB" id="A0A2V0PHP2"/>
<evidence type="ECO:0000313" key="3">
    <source>
        <dbReference type="Proteomes" id="UP000247498"/>
    </source>
</evidence>
<proteinExistence type="predicted"/>
<sequence length="434" mass="45183">MRRAVSAHAAAAAPAAPAAARSAALAPPPAPHRRPRRRRVPPPRASAAAGPDFEFSPPGGAGARVSVFGVEHMERQPHIGEWVLARRPCAVVVETACHPAHGAAPGNLFSCEEQAVVGSDGGFFQRVAAAMREQGDAAAAPGGAWRQACENFNGEQLAYVAALATGAKLAFGDRPKEITYKRLLALPSPAQLDDAYAREVLRQYCEVLGDAPPPEAAYARDAVDGIMMAEREAVMIAVASELAAAGAAEGGGGVALVVGSAHLPGIRALWESGEWRATVAAPAVASSPLLAAPPLGPAEASAPGAGARRGMLDALMLLSVPEEVLRDMDLYLPPVPEDQELERQYAFELYSSQRMQLATLPPQLLERVVSGPAKGERFGGVLEPLRRLRPVNGGPGWDEDAVLEIRALDIFISAGGGEEDEEDAMNNAAAAAAA</sequence>
<organism evidence="2 3">
    <name type="scientific">Raphidocelis subcapitata</name>
    <dbReference type="NCBI Taxonomy" id="307507"/>
    <lineage>
        <taxon>Eukaryota</taxon>
        <taxon>Viridiplantae</taxon>
        <taxon>Chlorophyta</taxon>
        <taxon>core chlorophytes</taxon>
        <taxon>Chlorophyceae</taxon>
        <taxon>CS clade</taxon>
        <taxon>Sphaeropleales</taxon>
        <taxon>Selenastraceae</taxon>
        <taxon>Raphidocelis</taxon>
    </lineage>
</organism>
<dbReference type="InParanoid" id="A0A2V0PHP2"/>
<evidence type="ECO:0000256" key="1">
    <source>
        <dbReference type="SAM" id="MobiDB-lite"/>
    </source>
</evidence>
<gene>
    <name evidence="2" type="ORF">Rsub_11750</name>
</gene>
<dbReference type="Proteomes" id="UP000247498">
    <property type="component" value="Unassembled WGS sequence"/>
</dbReference>
<accession>A0A2V0PHP2</accession>
<dbReference type="STRING" id="307507.A0A2V0PHP2"/>
<reference evidence="2 3" key="1">
    <citation type="journal article" date="2018" name="Sci. Rep.">
        <title>Raphidocelis subcapitata (=Pseudokirchneriella subcapitata) provides an insight into genome evolution and environmental adaptations in the Sphaeropleales.</title>
        <authorList>
            <person name="Suzuki S."/>
            <person name="Yamaguchi H."/>
            <person name="Nakajima N."/>
            <person name="Kawachi M."/>
        </authorList>
    </citation>
    <scope>NUCLEOTIDE SEQUENCE [LARGE SCALE GENOMIC DNA]</scope>
    <source>
        <strain evidence="2 3">NIES-35</strain>
    </source>
</reference>
<evidence type="ECO:0000313" key="2">
    <source>
        <dbReference type="EMBL" id="GBF99338.1"/>
    </source>
</evidence>
<protein>
    <submittedName>
        <fullName evidence="2">Uncharacterized protein</fullName>
    </submittedName>
</protein>
<comment type="caution">
    <text evidence="2">The sequence shown here is derived from an EMBL/GenBank/DDBJ whole genome shotgun (WGS) entry which is preliminary data.</text>
</comment>
<name>A0A2V0PHP2_9CHLO</name>
<dbReference type="EMBL" id="BDRX01000154">
    <property type="protein sequence ID" value="GBF99338.1"/>
    <property type="molecule type" value="Genomic_DNA"/>
</dbReference>
<feature type="compositionally biased region" description="Low complexity" evidence="1">
    <location>
        <begin position="1"/>
        <end position="25"/>
    </location>
</feature>